<evidence type="ECO:0000313" key="2">
    <source>
        <dbReference type="Proteomes" id="UP001558613"/>
    </source>
</evidence>
<accession>A0ABR3NGM7</accession>
<protein>
    <submittedName>
        <fullName evidence="1">Uncharacterized protein</fullName>
    </submittedName>
</protein>
<reference evidence="1 2" key="1">
    <citation type="submission" date="2023-09" db="EMBL/GenBank/DDBJ databases">
        <authorList>
            <person name="Wang M."/>
        </authorList>
    </citation>
    <scope>NUCLEOTIDE SEQUENCE [LARGE SCALE GENOMIC DNA]</scope>
    <source>
        <strain evidence="1">GT-2023</strain>
        <tissue evidence="1">Liver</tissue>
    </source>
</reference>
<proteinExistence type="predicted"/>
<gene>
    <name evidence="1" type="ORF">QQF64_035423</name>
</gene>
<name>A0ABR3NGM7_9TELE</name>
<sequence>MEHTHPVPPSSKLIHSHKEDPNVGTLCEVNDPSLLGVPLMGCLFESCIEATGHHFAVAYIKLMRMEEERERRAIVTSQ</sequence>
<organism evidence="1 2">
    <name type="scientific">Cirrhinus molitorella</name>
    <name type="common">mud carp</name>
    <dbReference type="NCBI Taxonomy" id="172907"/>
    <lineage>
        <taxon>Eukaryota</taxon>
        <taxon>Metazoa</taxon>
        <taxon>Chordata</taxon>
        <taxon>Craniata</taxon>
        <taxon>Vertebrata</taxon>
        <taxon>Euteleostomi</taxon>
        <taxon>Actinopterygii</taxon>
        <taxon>Neopterygii</taxon>
        <taxon>Teleostei</taxon>
        <taxon>Ostariophysi</taxon>
        <taxon>Cypriniformes</taxon>
        <taxon>Cyprinidae</taxon>
        <taxon>Labeoninae</taxon>
        <taxon>Labeonini</taxon>
        <taxon>Cirrhinus</taxon>
    </lineage>
</organism>
<dbReference type="EMBL" id="JAYMGO010000004">
    <property type="protein sequence ID" value="KAL1275800.1"/>
    <property type="molecule type" value="Genomic_DNA"/>
</dbReference>
<evidence type="ECO:0000313" key="1">
    <source>
        <dbReference type="EMBL" id="KAL1275800.1"/>
    </source>
</evidence>
<comment type="caution">
    <text evidence="1">The sequence shown here is derived from an EMBL/GenBank/DDBJ whole genome shotgun (WGS) entry which is preliminary data.</text>
</comment>
<dbReference type="Proteomes" id="UP001558613">
    <property type="component" value="Unassembled WGS sequence"/>
</dbReference>
<keyword evidence="2" id="KW-1185">Reference proteome</keyword>